<keyword evidence="4 8" id="KW-0547">Nucleotide-binding</keyword>
<dbReference type="Pfam" id="PF01336">
    <property type="entry name" value="tRNA_anti-codon"/>
    <property type="match status" value="1"/>
</dbReference>
<dbReference type="GO" id="GO:0006422">
    <property type="term" value="P:aspartyl-tRNA aminoacylation"/>
    <property type="evidence" value="ECO:0007669"/>
    <property type="project" value="UniProtKB-UniRule"/>
</dbReference>
<dbReference type="InterPro" id="IPR029351">
    <property type="entry name" value="GAD_dom"/>
</dbReference>
<organism evidence="10 12">
    <name type="scientific">Shewanella fidelis</name>
    <dbReference type="NCBI Taxonomy" id="173509"/>
    <lineage>
        <taxon>Bacteria</taxon>
        <taxon>Pseudomonadati</taxon>
        <taxon>Pseudomonadota</taxon>
        <taxon>Gammaproteobacteria</taxon>
        <taxon>Alteromonadales</taxon>
        <taxon>Shewanellaceae</taxon>
        <taxon>Shewanella</taxon>
    </lineage>
</organism>
<evidence type="ECO:0000313" key="13">
    <source>
        <dbReference type="Proteomes" id="UP001271263"/>
    </source>
</evidence>
<dbReference type="Gene3D" id="3.30.1360.30">
    <property type="entry name" value="GAD-like domain"/>
    <property type="match status" value="1"/>
</dbReference>
<dbReference type="PROSITE" id="PS50862">
    <property type="entry name" value="AA_TRNA_LIGASE_II"/>
    <property type="match status" value="1"/>
</dbReference>
<dbReference type="InterPro" id="IPR012340">
    <property type="entry name" value="NA-bd_OB-fold"/>
</dbReference>
<dbReference type="RefSeq" id="WP_108946414.1">
    <property type="nucleotide sequence ID" value="NZ_JAPMLA010000001.1"/>
</dbReference>
<dbReference type="Pfam" id="PF02938">
    <property type="entry name" value="GAD"/>
    <property type="match status" value="1"/>
</dbReference>
<evidence type="ECO:0000313" key="10">
    <source>
        <dbReference type="EMBL" id="MDR8524025.1"/>
    </source>
</evidence>
<dbReference type="SUPFAM" id="SSF55261">
    <property type="entry name" value="GAD domain-like"/>
    <property type="match status" value="1"/>
</dbReference>
<dbReference type="Gene3D" id="2.40.50.140">
    <property type="entry name" value="Nucleic acid-binding proteins"/>
    <property type="match status" value="1"/>
</dbReference>
<evidence type="ECO:0000256" key="2">
    <source>
        <dbReference type="ARBA" id="ARBA00022490"/>
    </source>
</evidence>
<evidence type="ECO:0000256" key="7">
    <source>
        <dbReference type="ARBA" id="ARBA00023146"/>
    </source>
</evidence>
<dbReference type="Gene3D" id="3.30.930.10">
    <property type="entry name" value="Bira Bifunctional Protein, Domain 2"/>
    <property type="match status" value="1"/>
</dbReference>
<dbReference type="NCBIfam" id="NF001750">
    <property type="entry name" value="PRK00476.1"/>
    <property type="match status" value="1"/>
</dbReference>
<keyword evidence="6 8" id="KW-0648">Protein biosynthesis</keyword>
<dbReference type="HAMAP" id="MF_00044">
    <property type="entry name" value="Asp_tRNA_synth_type1"/>
    <property type="match status" value="1"/>
</dbReference>
<dbReference type="SUPFAM" id="SSF55681">
    <property type="entry name" value="Class II aaRS and biotin synthetases"/>
    <property type="match status" value="1"/>
</dbReference>
<dbReference type="Proteomes" id="UP001271263">
    <property type="component" value="Unassembled WGS sequence"/>
</dbReference>
<dbReference type="GO" id="GO:0003676">
    <property type="term" value="F:nucleic acid binding"/>
    <property type="evidence" value="ECO:0007669"/>
    <property type="project" value="InterPro"/>
</dbReference>
<evidence type="ECO:0000256" key="6">
    <source>
        <dbReference type="ARBA" id="ARBA00022917"/>
    </source>
</evidence>
<comment type="caution">
    <text evidence="10">The sequence shown here is derived from an EMBL/GenBank/DDBJ whole genome shotgun (WGS) entry which is preliminary data.</text>
</comment>
<dbReference type="GO" id="GO:0004815">
    <property type="term" value="F:aspartate-tRNA ligase activity"/>
    <property type="evidence" value="ECO:0007669"/>
    <property type="project" value="UniProtKB-UniRule"/>
</dbReference>
<evidence type="ECO:0000313" key="11">
    <source>
        <dbReference type="EMBL" id="MDW4823540.1"/>
    </source>
</evidence>
<dbReference type="InterPro" id="IPR004365">
    <property type="entry name" value="NA-bd_OB_tRNA"/>
</dbReference>
<dbReference type="InterPro" id="IPR047090">
    <property type="entry name" value="AspRS_core"/>
</dbReference>
<name>A0AAW8NNY0_9GAMM</name>
<sequence length="593" mass="65897">MRSHYCGDVNKSHVGQEVTLVGWVNRSRDLGGVVFLDLRDREGVVQVVYDPDLPEVFDVASTLRSEFCVQIKGLVRARPDSQVNPDMRTGEIEILGLELTILNSSAPLPINMDKNQHNTEEQRLKYRYLDLRRPEMADRIIFRSKVTSAVRRFLDGNGFLDIETPILTKATPEGARDYLVPSRTYKGQFFALPQSPQLFKQLLMMSGFDRYYQIVKCFRDEDLRADRQPEFTQIDIETSFMTSAQVMDKTEEMVRGLFKDLLNVDLGEFPKMTFAEAMRRFGSDKPDLRNPLELIDVADIVKDVEFAVFNGPANDPEGRVAVLSIPGGAKLSRKQLDEYAKYVTIYGAKGLAWMKVNDLDQGMEGIQSPVLKFLSEDVVKALLERTGAQTGDLILFGADKANIVAEAMGALRLKAGEDFDLLEGEWKPLWVVDFPMFERTSDGGLHAMHHPFTAPSNMTPEELEANPTAAISDAYDMVLNGCELGGGSVRIHDSKMQSAVFRILGINDEEASEKFGFLLEALRYGTPPHAGLAFGLDRIIMLMTGASSIRDVMAFPKTTTAACPLTNAPGFANPVQLAELGVSVVEADAKDAE</sequence>
<accession>A0AAW8NNY0</accession>
<comment type="subunit">
    <text evidence="8">Homodimer.</text>
</comment>
<reference evidence="10" key="2">
    <citation type="submission" date="2022-11" db="EMBL/GenBank/DDBJ databases">
        <title>Prophages regulate Shewanella fidelis motility and biofilm formation: implications for gut colonization dynamics in Ciona robusta.</title>
        <authorList>
            <person name="Natarajan O."/>
            <person name="Gibboney S.L."/>
            <person name="Young M.N."/>
            <person name="Lim S.J."/>
            <person name="Pluta N."/>
            <person name="Atkinson C.G.F."/>
            <person name="Leigh B.A."/>
            <person name="Liberti A."/>
            <person name="Kees E."/>
            <person name="Breitbart M."/>
            <person name="Gralnick J."/>
            <person name="Dishaw L.J."/>
        </authorList>
    </citation>
    <scope>NUCLEOTIDE SEQUENCE</scope>
    <source>
        <strain evidence="10">3313</strain>
    </source>
</reference>
<dbReference type="InterPro" id="IPR004364">
    <property type="entry name" value="Aa-tRNA-synt_II"/>
</dbReference>
<comment type="similarity">
    <text evidence="1 8">Belongs to the class-II aminoacyl-tRNA synthetase family. Type 1 subfamily.</text>
</comment>
<feature type="binding site" evidence="8">
    <location>
        <begin position="535"/>
        <end position="538"/>
    </location>
    <ligand>
        <name>ATP</name>
        <dbReference type="ChEBI" id="CHEBI:30616"/>
    </ligand>
</feature>
<dbReference type="SUPFAM" id="SSF50249">
    <property type="entry name" value="Nucleic acid-binding proteins"/>
    <property type="match status" value="1"/>
</dbReference>
<feature type="binding site" evidence="8">
    <location>
        <position position="483"/>
    </location>
    <ligand>
        <name>ATP</name>
        <dbReference type="ChEBI" id="CHEBI:30616"/>
    </ligand>
</feature>
<dbReference type="NCBIfam" id="TIGR00459">
    <property type="entry name" value="aspS_bact"/>
    <property type="match status" value="1"/>
</dbReference>
<comment type="caution">
    <text evidence="8">Lacks conserved residue(s) required for the propagation of feature annotation.</text>
</comment>
<comment type="catalytic activity">
    <reaction evidence="8">
        <text>tRNA(Asp) + L-aspartate + ATP = L-aspartyl-tRNA(Asp) + AMP + diphosphate</text>
        <dbReference type="Rhea" id="RHEA:19649"/>
        <dbReference type="Rhea" id="RHEA-COMP:9660"/>
        <dbReference type="Rhea" id="RHEA-COMP:9678"/>
        <dbReference type="ChEBI" id="CHEBI:29991"/>
        <dbReference type="ChEBI" id="CHEBI:30616"/>
        <dbReference type="ChEBI" id="CHEBI:33019"/>
        <dbReference type="ChEBI" id="CHEBI:78442"/>
        <dbReference type="ChEBI" id="CHEBI:78516"/>
        <dbReference type="ChEBI" id="CHEBI:456215"/>
        <dbReference type="EC" id="6.1.1.12"/>
    </reaction>
</comment>
<comment type="function">
    <text evidence="8">Catalyzes the attachment of L-aspartate to tRNA(Asp) in a two-step reaction: L-aspartate is first activated by ATP to form Asp-AMP and then transferred to the acceptor end of tRNA(Asp).</text>
</comment>
<reference evidence="11 13" key="1">
    <citation type="journal article" date="2022" name="bioRxiv">
        <title>Prophages regulate Shewanella fidelis 3313 motility and biofilm formation: implications for gut colonization dynamics in Ciona robusta.</title>
        <authorList>
            <person name="Natarajan O."/>
            <person name="Gibboney S.L."/>
            <person name="Young M.N."/>
            <person name="Lim S.J."/>
            <person name="Pluta N."/>
            <person name="Atkinson C.G."/>
            <person name="Leigh B.A."/>
            <person name="Liberti A."/>
            <person name="Kees E.D."/>
            <person name="Breitbart M."/>
            <person name="Gralnick J.A."/>
            <person name="Dishaw L.J."/>
        </authorList>
    </citation>
    <scope>NUCLEOTIDE SEQUENCE [LARGE SCALE GENOMIC DNA]</scope>
    <source>
        <strain evidence="11 13">JG4066</strain>
    </source>
</reference>
<dbReference type="PANTHER" id="PTHR22594:SF5">
    <property type="entry name" value="ASPARTATE--TRNA LIGASE, MITOCHONDRIAL"/>
    <property type="match status" value="1"/>
</dbReference>
<keyword evidence="7 8" id="KW-0030">Aminoacyl-tRNA synthetase</keyword>
<dbReference type="InterPro" id="IPR004524">
    <property type="entry name" value="Asp-tRNA-ligase_1"/>
</dbReference>
<keyword evidence="13" id="KW-1185">Reference proteome</keyword>
<comment type="subcellular location">
    <subcellularLocation>
        <location evidence="8">Cytoplasm</location>
    </subcellularLocation>
</comment>
<dbReference type="PRINTS" id="PR01042">
    <property type="entry name" value="TRNASYNTHASP"/>
</dbReference>
<evidence type="ECO:0000313" key="12">
    <source>
        <dbReference type="Proteomes" id="UP001259340"/>
    </source>
</evidence>
<feature type="binding site" evidence="8">
    <location>
        <position position="219"/>
    </location>
    <ligand>
        <name>L-aspartate</name>
        <dbReference type="ChEBI" id="CHEBI:29991"/>
    </ligand>
</feature>
<keyword evidence="2 8" id="KW-0963">Cytoplasm</keyword>
<dbReference type="InterPro" id="IPR047089">
    <property type="entry name" value="Asp-tRNA-ligase_1_N"/>
</dbReference>
<feature type="binding site" evidence="8">
    <location>
        <position position="173"/>
    </location>
    <ligand>
        <name>L-aspartate</name>
        <dbReference type="ChEBI" id="CHEBI:29991"/>
    </ligand>
</feature>
<dbReference type="Pfam" id="PF00152">
    <property type="entry name" value="tRNA-synt_2"/>
    <property type="match status" value="1"/>
</dbReference>
<dbReference type="GO" id="GO:0005524">
    <property type="term" value="F:ATP binding"/>
    <property type="evidence" value="ECO:0007669"/>
    <property type="project" value="UniProtKB-UniRule"/>
</dbReference>
<dbReference type="CDD" id="cd04317">
    <property type="entry name" value="EcAspRS_like_N"/>
    <property type="match status" value="1"/>
</dbReference>
<keyword evidence="3 8" id="KW-0436">Ligase</keyword>
<evidence type="ECO:0000256" key="4">
    <source>
        <dbReference type="ARBA" id="ARBA00022741"/>
    </source>
</evidence>
<dbReference type="Proteomes" id="UP001259340">
    <property type="component" value="Unassembled WGS sequence"/>
</dbReference>
<dbReference type="EMBL" id="JAPMLE010000001">
    <property type="protein sequence ID" value="MDR8524025.1"/>
    <property type="molecule type" value="Genomic_DNA"/>
</dbReference>
<feature type="binding site" evidence="8">
    <location>
        <position position="449"/>
    </location>
    <ligand>
        <name>L-aspartate</name>
        <dbReference type="ChEBI" id="CHEBI:29991"/>
    </ligand>
</feature>
<dbReference type="InterPro" id="IPR004115">
    <property type="entry name" value="GAD-like_sf"/>
</dbReference>
<dbReference type="PANTHER" id="PTHR22594">
    <property type="entry name" value="ASPARTYL/LYSYL-TRNA SYNTHETASE"/>
    <property type="match status" value="1"/>
</dbReference>
<evidence type="ECO:0000256" key="8">
    <source>
        <dbReference type="HAMAP-Rule" id="MF_00044"/>
    </source>
</evidence>
<evidence type="ECO:0000259" key="9">
    <source>
        <dbReference type="PROSITE" id="PS50862"/>
    </source>
</evidence>
<dbReference type="GO" id="GO:0005737">
    <property type="term" value="C:cytoplasm"/>
    <property type="evidence" value="ECO:0007669"/>
    <property type="project" value="UniProtKB-SubCell"/>
</dbReference>
<feature type="region of interest" description="Aspartate" evidence="8">
    <location>
        <begin position="197"/>
        <end position="200"/>
    </location>
</feature>
<dbReference type="InterPro" id="IPR006195">
    <property type="entry name" value="aa-tRNA-synth_II"/>
</dbReference>
<evidence type="ECO:0000256" key="1">
    <source>
        <dbReference type="ARBA" id="ARBA00006303"/>
    </source>
</evidence>
<evidence type="ECO:0000256" key="3">
    <source>
        <dbReference type="ARBA" id="ARBA00022598"/>
    </source>
</evidence>
<gene>
    <name evidence="8 10" type="primary">aspS</name>
    <name evidence="10" type="ORF">OS133_10170</name>
    <name evidence="11" type="ORF">OS134_05545</name>
</gene>
<protein>
    <recommendedName>
        <fullName evidence="8">Aspartate--tRNA ligase</fullName>
        <ecNumber evidence="8">6.1.1.12</ecNumber>
    </recommendedName>
    <alternativeName>
        <fullName evidence="8">Aspartyl-tRNA synthetase</fullName>
        <shortName evidence="8">AspRS</shortName>
    </alternativeName>
</protein>
<feature type="binding site" evidence="8">
    <location>
        <position position="490"/>
    </location>
    <ligand>
        <name>L-aspartate</name>
        <dbReference type="ChEBI" id="CHEBI:29991"/>
    </ligand>
</feature>
<dbReference type="AlphaFoldDB" id="A0AAW8NNY0"/>
<proteinExistence type="inferred from homology"/>
<dbReference type="InterPro" id="IPR045864">
    <property type="entry name" value="aa-tRNA-synth_II/BPL/LPL"/>
</dbReference>
<dbReference type="EC" id="6.1.1.12" evidence="8"/>
<feature type="binding site" evidence="8">
    <location>
        <begin position="219"/>
        <end position="221"/>
    </location>
    <ligand>
        <name>ATP</name>
        <dbReference type="ChEBI" id="CHEBI:30616"/>
    </ligand>
</feature>
<feature type="domain" description="Aminoacyl-transfer RNA synthetases class-II family profile" evidence="9">
    <location>
        <begin position="143"/>
        <end position="556"/>
    </location>
</feature>
<dbReference type="InterPro" id="IPR002312">
    <property type="entry name" value="Asp/Asn-tRNA-synth_IIb"/>
</dbReference>
<dbReference type="EMBL" id="JAPMLD010000002">
    <property type="protein sequence ID" value="MDW4823540.1"/>
    <property type="molecule type" value="Genomic_DNA"/>
</dbReference>
<feature type="binding site" evidence="8">
    <location>
        <position position="228"/>
    </location>
    <ligand>
        <name>ATP</name>
        <dbReference type="ChEBI" id="CHEBI:30616"/>
    </ligand>
</feature>
<evidence type="ECO:0000256" key="5">
    <source>
        <dbReference type="ARBA" id="ARBA00022840"/>
    </source>
</evidence>
<keyword evidence="5 8" id="KW-0067">ATP-binding</keyword>
<dbReference type="CDD" id="cd00777">
    <property type="entry name" value="AspRS_core"/>
    <property type="match status" value="1"/>
</dbReference>